<sequence>MNKRKTILVTGATSGVGKCIVALLATSGHTVIATGRSIEVLQSFTAPNIQTIQADLSTIEGIHLLLKKLPAIDVAIFSAGVGTFEYASDLTEIEIEQMLHVNIQAPILLAKELSRNMMKRKSGQLIFIGSQAGKVATPKASVYAATKHAIIGFTNALRMELAPFGIHVTAIHPGPIDTPFLDHADKTDTYRDSMKNVLLTPERVAEATVKTVGRNVREVNLPSYMAITSKLYAVAPSIVEKLGKRFFNKK</sequence>
<comment type="similarity">
    <text evidence="1 3">Belongs to the short-chain dehydrogenases/reductases (SDR) family.</text>
</comment>
<protein>
    <submittedName>
        <fullName evidence="4">SDR family NAD(P)-dependent oxidoreductase</fullName>
    </submittedName>
</protein>
<dbReference type="EMBL" id="JAEOAH010000011">
    <property type="protein sequence ID" value="MBK3495206.1"/>
    <property type="molecule type" value="Genomic_DNA"/>
</dbReference>
<proteinExistence type="inferred from homology"/>
<dbReference type="InterPro" id="IPR036291">
    <property type="entry name" value="NAD(P)-bd_dom_sf"/>
</dbReference>
<keyword evidence="2" id="KW-0560">Oxidoreductase</keyword>
<dbReference type="PANTHER" id="PTHR44196">
    <property type="entry name" value="DEHYDROGENASE/REDUCTASE SDR FAMILY MEMBER 7B"/>
    <property type="match status" value="1"/>
</dbReference>
<gene>
    <name evidence="4" type="ORF">JFL43_10135</name>
</gene>
<evidence type="ECO:0000313" key="5">
    <source>
        <dbReference type="Proteomes" id="UP000618943"/>
    </source>
</evidence>
<evidence type="ECO:0000256" key="2">
    <source>
        <dbReference type="ARBA" id="ARBA00023002"/>
    </source>
</evidence>
<evidence type="ECO:0000256" key="3">
    <source>
        <dbReference type="RuleBase" id="RU000363"/>
    </source>
</evidence>
<name>A0ABS1H710_9BACL</name>
<reference evidence="4 5" key="1">
    <citation type="submission" date="2020-12" db="EMBL/GenBank/DDBJ databases">
        <title>YIM B01967 draft genome.</title>
        <authorList>
            <person name="Yan X."/>
        </authorList>
    </citation>
    <scope>NUCLEOTIDE SEQUENCE [LARGE SCALE GENOMIC DNA]</scope>
    <source>
        <strain evidence="4 5">YIM B01967</strain>
    </source>
</reference>
<keyword evidence="5" id="KW-1185">Reference proteome</keyword>
<dbReference type="PROSITE" id="PS00061">
    <property type="entry name" value="ADH_SHORT"/>
    <property type="match status" value="1"/>
</dbReference>
<dbReference type="InterPro" id="IPR002347">
    <property type="entry name" value="SDR_fam"/>
</dbReference>
<organism evidence="4 5">
    <name type="scientific">Viridibacillus soli</name>
    <dbReference type="NCBI Taxonomy" id="2798301"/>
    <lineage>
        <taxon>Bacteria</taxon>
        <taxon>Bacillati</taxon>
        <taxon>Bacillota</taxon>
        <taxon>Bacilli</taxon>
        <taxon>Bacillales</taxon>
        <taxon>Caryophanaceae</taxon>
        <taxon>Viridibacillus</taxon>
    </lineage>
</organism>
<evidence type="ECO:0000256" key="1">
    <source>
        <dbReference type="ARBA" id="ARBA00006484"/>
    </source>
</evidence>
<dbReference type="SUPFAM" id="SSF51735">
    <property type="entry name" value="NAD(P)-binding Rossmann-fold domains"/>
    <property type="match status" value="1"/>
</dbReference>
<dbReference type="Gene3D" id="3.40.50.720">
    <property type="entry name" value="NAD(P)-binding Rossmann-like Domain"/>
    <property type="match status" value="1"/>
</dbReference>
<dbReference type="InterPro" id="IPR020904">
    <property type="entry name" value="Sc_DH/Rdtase_CS"/>
</dbReference>
<dbReference type="PRINTS" id="PR00081">
    <property type="entry name" value="GDHRDH"/>
</dbReference>
<dbReference type="PANTHER" id="PTHR44196:SF1">
    <property type="entry name" value="DEHYDROGENASE_REDUCTASE SDR FAMILY MEMBER 7B"/>
    <property type="match status" value="1"/>
</dbReference>
<comment type="caution">
    <text evidence="4">The sequence shown here is derived from an EMBL/GenBank/DDBJ whole genome shotgun (WGS) entry which is preliminary data.</text>
</comment>
<dbReference type="PRINTS" id="PR00080">
    <property type="entry name" value="SDRFAMILY"/>
</dbReference>
<evidence type="ECO:0000313" key="4">
    <source>
        <dbReference type="EMBL" id="MBK3495206.1"/>
    </source>
</evidence>
<dbReference type="Proteomes" id="UP000618943">
    <property type="component" value="Unassembled WGS sequence"/>
</dbReference>
<accession>A0ABS1H710</accession>
<dbReference type="Pfam" id="PF00106">
    <property type="entry name" value="adh_short"/>
    <property type="match status" value="1"/>
</dbReference>
<dbReference type="CDD" id="cd05233">
    <property type="entry name" value="SDR_c"/>
    <property type="match status" value="1"/>
</dbReference>